<organism evidence="2 3">
    <name type="scientific">Prunus dulcis</name>
    <name type="common">Almond</name>
    <name type="synonym">Amygdalus dulcis</name>
    <dbReference type="NCBI Taxonomy" id="3755"/>
    <lineage>
        <taxon>Eukaryota</taxon>
        <taxon>Viridiplantae</taxon>
        <taxon>Streptophyta</taxon>
        <taxon>Embryophyta</taxon>
        <taxon>Tracheophyta</taxon>
        <taxon>Spermatophyta</taxon>
        <taxon>Magnoliopsida</taxon>
        <taxon>eudicotyledons</taxon>
        <taxon>Gunneridae</taxon>
        <taxon>Pentapetalae</taxon>
        <taxon>rosids</taxon>
        <taxon>fabids</taxon>
        <taxon>Rosales</taxon>
        <taxon>Rosaceae</taxon>
        <taxon>Amygdaloideae</taxon>
        <taxon>Amygdaleae</taxon>
        <taxon>Prunus</taxon>
    </lineage>
</organism>
<accession>A0AAD4ZKZ6</accession>
<dbReference type="SUPFAM" id="SSF53098">
    <property type="entry name" value="Ribonuclease H-like"/>
    <property type="match status" value="1"/>
</dbReference>
<dbReference type="PANTHER" id="PTHR42648">
    <property type="entry name" value="TRANSPOSASE, PUTATIVE-RELATED"/>
    <property type="match status" value="1"/>
</dbReference>
<gene>
    <name evidence="2" type="ORF">L3X38_002318</name>
</gene>
<name>A0AAD4ZKZ6_PRUDU</name>
<dbReference type="AlphaFoldDB" id="A0AAD4ZKZ6"/>
<keyword evidence="3" id="KW-1185">Reference proteome</keyword>
<protein>
    <submittedName>
        <fullName evidence="2">Uncharacterized protein</fullName>
    </submittedName>
</protein>
<dbReference type="Proteomes" id="UP001054821">
    <property type="component" value="Chromosome 1"/>
</dbReference>
<evidence type="ECO:0000313" key="2">
    <source>
        <dbReference type="EMBL" id="KAI5349431.1"/>
    </source>
</evidence>
<evidence type="ECO:0000256" key="1">
    <source>
        <dbReference type="SAM" id="MobiDB-lite"/>
    </source>
</evidence>
<dbReference type="PANTHER" id="PTHR42648:SF22">
    <property type="entry name" value="REVERSE TRANSCRIPTASE TY1_COPIA-TYPE DOMAIN-CONTAINING PROTEIN"/>
    <property type="match status" value="1"/>
</dbReference>
<proteinExistence type="predicted"/>
<sequence>MTKPVRALFEHGATAFDIWEAARKAYTEIDCLRPNEVSYSADVARCQKVIEDDRVYDFLGRLDPPYDGVRSRILSLNSISPPLEAYAMSMVTLIGLLTTKLVCVGSNTWIIGTSASDHMTCDINLFDELSRTPRDSYITSANGLPFLVPAKQNDVFERKNRQLLEVAHSLMIDISVPHYLWGHGVLAAAYLINRTPSQVLDFKTPLDVLCAHTSLVSVSKLPSKGEKGSKLESLGLQDLGRKDVGEDSTYCDIGEKIIGRPSDSDRTHRSRAEDDALVFDMTGRQDGHDQSPGYDPEVDAFGYEAIVRQDDDDRSPGLTDDVPCVSCEDEFDTRPPSTLPLPKSNHDTESSERKEKCEYNHRFSRKGYIGLEDQLEENMPGEEIDRSLLWRKAREDKHGNILDPKDEKKARLIVRLNSLTLL</sequence>
<dbReference type="InterPro" id="IPR039537">
    <property type="entry name" value="Retrotran_Ty1/copia-like"/>
</dbReference>
<dbReference type="InterPro" id="IPR012337">
    <property type="entry name" value="RNaseH-like_sf"/>
</dbReference>
<reference evidence="2 3" key="1">
    <citation type="journal article" date="2022" name="G3 (Bethesda)">
        <title>Whole-genome sequence and methylome profiling of the almond [Prunus dulcis (Mill.) D.A. Webb] cultivar 'Nonpareil'.</title>
        <authorList>
            <person name="D'Amico-Willman K.M."/>
            <person name="Ouma W.Z."/>
            <person name="Meulia T."/>
            <person name="Sideli G.M."/>
            <person name="Gradziel T.M."/>
            <person name="Fresnedo-Ramirez J."/>
        </authorList>
    </citation>
    <scope>NUCLEOTIDE SEQUENCE [LARGE SCALE GENOMIC DNA]</scope>
    <source>
        <strain evidence="2">Clone GOH B32 T37-40</strain>
    </source>
</reference>
<dbReference type="EMBL" id="JAJFAZ020000001">
    <property type="protein sequence ID" value="KAI5349431.1"/>
    <property type="molecule type" value="Genomic_DNA"/>
</dbReference>
<comment type="caution">
    <text evidence="2">The sequence shown here is derived from an EMBL/GenBank/DDBJ whole genome shotgun (WGS) entry which is preliminary data.</text>
</comment>
<evidence type="ECO:0000313" key="3">
    <source>
        <dbReference type="Proteomes" id="UP001054821"/>
    </source>
</evidence>
<feature type="compositionally biased region" description="Basic and acidic residues" evidence="1">
    <location>
        <begin position="344"/>
        <end position="355"/>
    </location>
</feature>
<feature type="region of interest" description="Disordered" evidence="1">
    <location>
        <begin position="308"/>
        <end position="355"/>
    </location>
</feature>